<feature type="region of interest" description="Disordered" evidence="3">
    <location>
        <begin position="58"/>
        <end position="80"/>
    </location>
</feature>
<proteinExistence type="predicted"/>
<feature type="non-terminal residue" evidence="5">
    <location>
        <position position="103"/>
    </location>
</feature>
<dbReference type="GO" id="GO:0005829">
    <property type="term" value="C:cytosol"/>
    <property type="evidence" value="ECO:0007669"/>
    <property type="project" value="TreeGrafter"/>
</dbReference>
<evidence type="ECO:0000256" key="1">
    <source>
        <dbReference type="ARBA" id="ARBA00022801"/>
    </source>
</evidence>
<accession>X0WMF7</accession>
<evidence type="ECO:0000259" key="4">
    <source>
        <dbReference type="Pfam" id="PF01156"/>
    </source>
</evidence>
<sequence length="103" mass="11014">MARKVILDVDPGIDDAMAMCMAMFDPRLEVVAVTAVGGNCSPERATRNTQAIIEHLDPPRWPRLGAASPPDDGLPVDGRHVHGIDGLGGAQFDVAELHHLRPS</sequence>
<dbReference type="GO" id="GO:0008477">
    <property type="term" value="F:purine nucleosidase activity"/>
    <property type="evidence" value="ECO:0007669"/>
    <property type="project" value="TreeGrafter"/>
</dbReference>
<dbReference type="InterPro" id="IPR023186">
    <property type="entry name" value="IUNH"/>
</dbReference>
<dbReference type="AlphaFoldDB" id="X0WMF7"/>
<keyword evidence="2" id="KW-0326">Glycosidase</keyword>
<dbReference type="PANTHER" id="PTHR12304">
    <property type="entry name" value="INOSINE-URIDINE PREFERRING NUCLEOSIDE HYDROLASE"/>
    <property type="match status" value="1"/>
</dbReference>
<evidence type="ECO:0000256" key="2">
    <source>
        <dbReference type="ARBA" id="ARBA00023295"/>
    </source>
</evidence>
<dbReference type="Gene3D" id="3.90.245.10">
    <property type="entry name" value="Ribonucleoside hydrolase-like"/>
    <property type="match status" value="1"/>
</dbReference>
<reference evidence="5" key="1">
    <citation type="journal article" date="2014" name="Front. Microbiol.">
        <title>High frequency of phylogenetically diverse reductive dehalogenase-homologous genes in deep subseafloor sedimentary metagenomes.</title>
        <authorList>
            <person name="Kawai M."/>
            <person name="Futagami T."/>
            <person name="Toyoda A."/>
            <person name="Takaki Y."/>
            <person name="Nishi S."/>
            <person name="Hori S."/>
            <person name="Arai W."/>
            <person name="Tsubouchi T."/>
            <person name="Morono Y."/>
            <person name="Uchiyama I."/>
            <person name="Ito T."/>
            <person name="Fujiyama A."/>
            <person name="Inagaki F."/>
            <person name="Takami H."/>
        </authorList>
    </citation>
    <scope>NUCLEOTIDE SEQUENCE</scope>
    <source>
        <strain evidence="5">Expedition CK06-06</strain>
    </source>
</reference>
<gene>
    <name evidence="5" type="ORF">S01H1_35956</name>
</gene>
<dbReference type="Pfam" id="PF01156">
    <property type="entry name" value="IU_nuc_hydro"/>
    <property type="match status" value="1"/>
</dbReference>
<feature type="domain" description="Inosine/uridine-preferring nucleoside hydrolase" evidence="4">
    <location>
        <begin position="5"/>
        <end position="91"/>
    </location>
</feature>
<dbReference type="InterPro" id="IPR001910">
    <property type="entry name" value="Inosine/uridine_hydrolase_dom"/>
</dbReference>
<evidence type="ECO:0000313" key="5">
    <source>
        <dbReference type="EMBL" id="GAG13881.1"/>
    </source>
</evidence>
<dbReference type="PANTHER" id="PTHR12304:SF4">
    <property type="entry name" value="URIDINE NUCLEOSIDASE"/>
    <property type="match status" value="1"/>
</dbReference>
<dbReference type="SUPFAM" id="SSF53590">
    <property type="entry name" value="Nucleoside hydrolase"/>
    <property type="match status" value="1"/>
</dbReference>
<evidence type="ECO:0000256" key="3">
    <source>
        <dbReference type="SAM" id="MobiDB-lite"/>
    </source>
</evidence>
<keyword evidence="1" id="KW-0378">Hydrolase</keyword>
<dbReference type="GO" id="GO:0006152">
    <property type="term" value="P:purine nucleoside catabolic process"/>
    <property type="evidence" value="ECO:0007669"/>
    <property type="project" value="TreeGrafter"/>
</dbReference>
<name>X0WMF7_9ZZZZ</name>
<dbReference type="InterPro" id="IPR036452">
    <property type="entry name" value="Ribo_hydro-like"/>
</dbReference>
<dbReference type="EMBL" id="BARS01022494">
    <property type="protein sequence ID" value="GAG13881.1"/>
    <property type="molecule type" value="Genomic_DNA"/>
</dbReference>
<comment type="caution">
    <text evidence="5">The sequence shown here is derived from an EMBL/GenBank/DDBJ whole genome shotgun (WGS) entry which is preliminary data.</text>
</comment>
<protein>
    <recommendedName>
        <fullName evidence="4">Inosine/uridine-preferring nucleoside hydrolase domain-containing protein</fullName>
    </recommendedName>
</protein>
<organism evidence="5">
    <name type="scientific">marine sediment metagenome</name>
    <dbReference type="NCBI Taxonomy" id="412755"/>
    <lineage>
        <taxon>unclassified sequences</taxon>
        <taxon>metagenomes</taxon>
        <taxon>ecological metagenomes</taxon>
    </lineage>
</organism>